<protein>
    <submittedName>
        <fullName evidence="2">Uncharacterized protein</fullName>
    </submittedName>
</protein>
<feature type="region of interest" description="Disordered" evidence="1">
    <location>
        <begin position="111"/>
        <end position="241"/>
    </location>
</feature>
<evidence type="ECO:0000256" key="1">
    <source>
        <dbReference type="SAM" id="MobiDB-lite"/>
    </source>
</evidence>
<reference evidence="2" key="2">
    <citation type="submission" date="2020-11" db="EMBL/GenBank/DDBJ databases">
        <authorList>
            <consortium name="DOE Joint Genome Institute"/>
            <person name="Kuo A."/>
            <person name="Miyauchi S."/>
            <person name="Kiss E."/>
            <person name="Drula E."/>
            <person name="Kohler A."/>
            <person name="Sanchez-Garcia M."/>
            <person name="Andreopoulos B."/>
            <person name="Barry K.W."/>
            <person name="Bonito G."/>
            <person name="Buee M."/>
            <person name="Carver A."/>
            <person name="Chen C."/>
            <person name="Cichocki N."/>
            <person name="Clum A."/>
            <person name="Culley D."/>
            <person name="Crous P.W."/>
            <person name="Fauchery L."/>
            <person name="Girlanda M."/>
            <person name="Hayes R."/>
            <person name="Keri Z."/>
            <person name="Labutti K."/>
            <person name="Lipzen A."/>
            <person name="Lombard V."/>
            <person name="Magnuson J."/>
            <person name="Maillard F."/>
            <person name="Morin E."/>
            <person name="Murat C."/>
            <person name="Nolan M."/>
            <person name="Ohm R."/>
            <person name="Pangilinan J."/>
            <person name="Pereira M."/>
            <person name="Perotto S."/>
            <person name="Peter M."/>
            <person name="Riley R."/>
            <person name="Sitrit Y."/>
            <person name="Stielow B."/>
            <person name="Szollosi G."/>
            <person name="Zifcakova L."/>
            <person name="Stursova M."/>
            <person name="Spatafora J.W."/>
            <person name="Tedersoo L."/>
            <person name="Vaario L.-M."/>
            <person name="Yamada A."/>
            <person name="Yan M."/>
            <person name="Wang P."/>
            <person name="Xu J."/>
            <person name="Bruns T."/>
            <person name="Baldrian P."/>
            <person name="Vilgalys R."/>
            <person name="Henrissat B."/>
            <person name="Grigoriev I.V."/>
            <person name="Hibbett D."/>
            <person name="Nagy L.G."/>
            <person name="Martin F.M."/>
        </authorList>
    </citation>
    <scope>NUCLEOTIDE SEQUENCE</scope>
    <source>
        <strain evidence="2">UH-Tt-Lm1</strain>
    </source>
</reference>
<dbReference type="Proteomes" id="UP000736335">
    <property type="component" value="Unassembled WGS sequence"/>
</dbReference>
<organism evidence="2 3">
    <name type="scientific">Thelephora terrestris</name>
    <dbReference type="NCBI Taxonomy" id="56493"/>
    <lineage>
        <taxon>Eukaryota</taxon>
        <taxon>Fungi</taxon>
        <taxon>Dikarya</taxon>
        <taxon>Basidiomycota</taxon>
        <taxon>Agaricomycotina</taxon>
        <taxon>Agaricomycetes</taxon>
        <taxon>Thelephorales</taxon>
        <taxon>Thelephoraceae</taxon>
        <taxon>Thelephora</taxon>
    </lineage>
</organism>
<evidence type="ECO:0000313" key="3">
    <source>
        <dbReference type="Proteomes" id="UP000736335"/>
    </source>
</evidence>
<dbReference type="PRINTS" id="PR00929">
    <property type="entry name" value="ATHOOK"/>
</dbReference>
<dbReference type="GO" id="GO:0003677">
    <property type="term" value="F:DNA binding"/>
    <property type="evidence" value="ECO:0007669"/>
    <property type="project" value="InterPro"/>
</dbReference>
<name>A0A9P6HR30_9AGAM</name>
<dbReference type="SMART" id="SM00384">
    <property type="entry name" value="AT_hook"/>
    <property type="match status" value="4"/>
</dbReference>
<gene>
    <name evidence="2" type="ORF">BJ322DRAFT_69799</name>
</gene>
<reference evidence="2" key="1">
    <citation type="journal article" date="2020" name="Nat. Commun.">
        <title>Large-scale genome sequencing of mycorrhizal fungi provides insights into the early evolution of symbiotic traits.</title>
        <authorList>
            <person name="Miyauchi S."/>
            <person name="Kiss E."/>
            <person name="Kuo A."/>
            <person name="Drula E."/>
            <person name="Kohler A."/>
            <person name="Sanchez-Garcia M."/>
            <person name="Morin E."/>
            <person name="Andreopoulos B."/>
            <person name="Barry K.W."/>
            <person name="Bonito G."/>
            <person name="Buee M."/>
            <person name="Carver A."/>
            <person name="Chen C."/>
            <person name="Cichocki N."/>
            <person name="Clum A."/>
            <person name="Culley D."/>
            <person name="Crous P.W."/>
            <person name="Fauchery L."/>
            <person name="Girlanda M."/>
            <person name="Hayes R.D."/>
            <person name="Keri Z."/>
            <person name="LaButti K."/>
            <person name="Lipzen A."/>
            <person name="Lombard V."/>
            <person name="Magnuson J."/>
            <person name="Maillard F."/>
            <person name="Murat C."/>
            <person name="Nolan M."/>
            <person name="Ohm R.A."/>
            <person name="Pangilinan J."/>
            <person name="Pereira M.F."/>
            <person name="Perotto S."/>
            <person name="Peter M."/>
            <person name="Pfister S."/>
            <person name="Riley R."/>
            <person name="Sitrit Y."/>
            <person name="Stielow J.B."/>
            <person name="Szollosi G."/>
            <person name="Zifcakova L."/>
            <person name="Stursova M."/>
            <person name="Spatafora J.W."/>
            <person name="Tedersoo L."/>
            <person name="Vaario L.M."/>
            <person name="Yamada A."/>
            <person name="Yan M."/>
            <person name="Wang P."/>
            <person name="Xu J."/>
            <person name="Bruns T."/>
            <person name="Baldrian P."/>
            <person name="Vilgalys R."/>
            <person name="Dunand C."/>
            <person name="Henrissat B."/>
            <person name="Grigoriev I.V."/>
            <person name="Hibbett D."/>
            <person name="Nagy L.G."/>
            <person name="Martin F.M."/>
        </authorList>
    </citation>
    <scope>NUCLEOTIDE SEQUENCE</scope>
    <source>
        <strain evidence="2">UH-Tt-Lm1</strain>
    </source>
</reference>
<keyword evidence="3" id="KW-1185">Reference proteome</keyword>
<accession>A0A9P6HR30</accession>
<evidence type="ECO:0000313" key="2">
    <source>
        <dbReference type="EMBL" id="KAF9792728.1"/>
    </source>
</evidence>
<dbReference type="OrthoDB" id="3268356at2759"/>
<feature type="compositionally biased region" description="Basic residues" evidence="1">
    <location>
        <begin position="227"/>
        <end position="241"/>
    </location>
</feature>
<dbReference type="EMBL" id="WIUZ02000001">
    <property type="protein sequence ID" value="KAF9792728.1"/>
    <property type="molecule type" value="Genomic_DNA"/>
</dbReference>
<proteinExistence type="predicted"/>
<feature type="compositionally biased region" description="Basic residues" evidence="1">
    <location>
        <begin position="148"/>
        <end position="161"/>
    </location>
</feature>
<comment type="caution">
    <text evidence="2">The sequence shown here is derived from an EMBL/GenBank/DDBJ whole genome shotgun (WGS) entry which is preliminary data.</text>
</comment>
<sequence>MDTADWPRRPSLFLAVLPLAGHEVDSWLRTRRENQKIMLFVFYDWRGGREDMNLSIPLCLLISFSTREYSILLTAIFISFPNSPSSKKEGPLFQSFFLPLLFLSSSSPSNEFHNPLPMSGSPPHESADDAHGPGTVADPVSNNDSPPKRGRGRPKGSKNKKSVTSTADATGEEAPKRKRGRPPKRKAEEESADPPPKRKRGRPPKNPKPETDEDADHVEPAESSTATKKKRPGRPRKSTTD</sequence>
<dbReference type="InterPro" id="IPR017956">
    <property type="entry name" value="AT_hook_DNA-bd_motif"/>
</dbReference>
<dbReference type="AlphaFoldDB" id="A0A9P6HR30"/>